<proteinExistence type="predicted"/>
<protein>
    <submittedName>
        <fullName evidence="2">Uncharacterized protein</fullName>
    </submittedName>
</protein>
<evidence type="ECO:0000313" key="2">
    <source>
        <dbReference type="WBParaSite" id="jg19641"/>
    </source>
</evidence>
<dbReference type="Proteomes" id="UP000887574">
    <property type="component" value="Unplaced"/>
</dbReference>
<dbReference type="WBParaSite" id="jg19641">
    <property type="protein sequence ID" value="jg19641"/>
    <property type="gene ID" value="jg19641"/>
</dbReference>
<sequence length="73" mass="8002">MGKHPRTKSKSDAEKSKKIQTFLNKMDKAVSEGGGTDTKTNKQLAKLQIKGRYEVEKSIIVGGVMSICVMCIT</sequence>
<organism evidence="1 2">
    <name type="scientific">Ditylenchus dipsaci</name>
    <dbReference type="NCBI Taxonomy" id="166011"/>
    <lineage>
        <taxon>Eukaryota</taxon>
        <taxon>Metazoa</taxon>
        <taxon>Ecdysozoa</taxon>
        <taxon>Nematoda</taxon>
        <taxon>Chromadorea</taxon>
        <taxon>Rhabditida</taxon>
        <taxon>Tylenchina</taxon>
        <taxon>Tylenchomorpha</taxon>
        <taxon>Sphaerularioidea</taxon>
        <taxon>Anguinidae</taxon>
        <taxon>Anguininae</taxon>
        <taxon>Ditylenchus</taxon>
    </lineage>
</organism>
<reference evidence="2" key="1">
    <citation type="submission" date="2022-11" db="UniProtKB">
        <authorList>
            <consortium name="WormBaseParasite"/>
        </authorList>
    </citation>
    <scope>IDENTIFICATION</scope>
</reference>
<keyword evidence="1" id="KW-1185">Reference proteome</keyword>
<evidence type="ECO:0000313" key="1">
    <source>
        <dbReference type="Proteomes" id="UP000887574"/>
    </source>
</evidence>
<dbReference type="AlphaFoldDB" id="A0A915DHX9"/>
<name>A0A915DHX9_9BILA</name>
<accession>A0A915DHX9</accession>